<accession>A0A0P0WVB8</accession>
<evidence type="ECO:0000313" key="5">
    <source>
        <dbReference type="Proteomes" id="UP000059680"/>
    </source>
</evidence>
<dbReference type="OrthoDB" id="681126at2759"/>
<dbReference type="KEGG" id="osa:4340775"/>
<dbReference type="InterPro" id="IPR026961">
    <property type="entry name" value="PGG_dom"/>
</dbReference>
<dbReference type="GO" id="GO:0016020">
    <property type="term" value="C:membrane"/>
    <property type="evidence" value="ECO:0000318"/>
    <property type="project" value="GO_Central"/>
</dbReference>
<dbReference type="Pfam" id="PF13962">
    <property type="entry name" value="PGG"/>
    <property type="match status" value="1"/>
</dbReference>
<dbReference type="PANTHER" id="PTHR24177">
    <property type="entry name" value="CASKIN"/>
    <property type="match status" value="1"/>
</dbReference>
<evidence type="ECO:0000256" key="1">
    <source>
        <dbReference type="SAM" id="MobiDB-lite"/>
    </source>
</evidence>
<dbReference type="AlphaFoldDB" id="A0A0P0WVB8"/>
<dbReference type="Gramene" id="Os06t0285900-00">
    <property type="protein sequence ID" value="Os06t0285900-00"/>
    <property type="gene ID" value="Os06g0285900"/>
</dbReference>
<keyword evidence="2" id="KW-1133">Transmembrane helix</keyword>
<sequence>MHKHMAPNHPPAMEAAPEHGGRSSSSSTDPELDQHNKGILEKMHKSLLLLAILAATVTYNAGLAPPGGVWADDADGHVAGDSVLQAHYPVRYSVFFYCNATAFVASLVITMLLLSSTFSFHGYRVRALQAAMALDLIGLLGAFAAGGCRSVRTSAFVLALVAVIAAYLVAHLLLHFWIRSSRCPSHRRELVELLNLHRCHSCCVGAAAAKDDATTVAQAGTEAPAAPKRASSV</sequence>
<keyword evidence="2" id="KW-0812">Transmembrane</keyword>
<organism evidence="4 5">
    <name type="scientific">Oryza sativa subsp. japonica</name>
    <name type="common">Rice</name>
    <dbReference type="NCBI Taxonomy" id="39947"/>
    <lineage>
        <taxon>Eukaryota</taxon>
        <taxon>Viridiplantae</taxon>
        <taxon>Streptophyta</taxon>
        <taxon>Embryophyta</taxon>
        <taxon>Tracheophyta</taxon>
        <taxon>Spermatophyta</taxon>
        <taxon>Magnoliopsida</taxon>
        <taxon>Liliopsida</taxon>
        <taxon>Poales</taxon>
        <taxon>Poaceae</taxon>
        <taxon>BOP clade</taxon>
        <taxon>Oryzoideae</taxon>
        <taxon>Oryzeae</taxon>
        <taxon>Oryzinae</taxon>
        <taxon>Oryza</taxon>
        <taxon>Oryza sativa</taxon>
    </lineage>
</organism>
<dbReference type="OMA" id="ARYNVFF"/>
<name>A0A0P0WVB8_ORYSJ</name>
<evidence type="ECO:0000313" key="4">
    <source>
        <dbReference type="EMBL" id="BAS97271.1"/>
    </source>
</evidence>
<keyword evidence="5" id="KW-1185">Reference proteome</keyword>
<evidence type="ECO:0000259" key="3">
    <source>
        <dbReference type="Pfam" id="PF13962"/>
    </source>
</evidence>
<dbReference type="STRING" id="39947.A0A0P0WVB8"/>
<reference evidence="4 5" key="2">
    <citation type="journal article" date="2013" name="Plant Cell Physiol.">
        <title>Rice Annotation Project Database (RAP-DB): an integrative and interactive database for rice genomics.</title>
        <authorList>
            <person name="Sakai H."/>
            <person name="Lee S.S."/>
            <person name="Tanaka T."/>
            <person name="Numa H."/>
            <person name="Kim J."/>
            <person name="Kawahara Y."/>
            <person name="Wakimoto H."/>
            <person name="Yang C.C."/>
            <person name="Iwamoto M."/>
            <person name="Abe T."/>
            <person name="Yamada Y."/>
            <person name="Muto A."/>
            <person name="Inokuchi H."/>
            <person name="Ikemura T."/>
            <person name="Matsumoto T."/>
            <person name="Sasaki T."/>
            <person name="Itoh T."/>
        </authorList>
    </citation>
    <scope>NUCLEOTIDE SEQUENCE [LARGE SCALE GENOMIC DNA]</scope>
    <source>
        <strain evidence="5">cv. Nipponbare</strain>
    </source>
</reference>
<protein>
    <submittedName>
        <fullName evidence="4">Os06g0285900 protein</fullName>
    </submittedName>
</protein>
<dbReference type="Proteomes" id="UP000059680">
    <property type="component" value="Chromosome 6"/>
</dbReference>
<reference evidence="5" key="1">
    <citation type="journal article" date="2005" name="Nature">
        <title>The map-based sequence of the rice genome.</title>
        <authorList>
            <consortium name="International rice genome sequencing project (IRGSP)"/>
            <person name="Matsumoto T."/>
            <person name="Wu J."/>
            <person name="Kanamori H."/>
            <person name="Katayose Y."/>
            <person name="Fujisawa M."/>
            <person name="Namiki N."/>
            <person name="Mizuno H."/>
            <person name="Yamamoto K."/>
            <person name="Antonio B.A."/>
            <person name="Baba T."/>
            <person name="Sakata K."/>
            <person name="Nagamura Y."/>
            <person name="Aoki H."/>
            <person name="Arikawa K."/>
            <person name="Arita K."/>
            <person name="Bito T."/>
            <person name="Chiden Y."/>
            <person name="Fujitsuka N."/>
            <person name="Fukunaka R."/>
            <person name="Hamada M."/>
            <person name="Harada C."/>
            <person name="Hayashi A."/>
            <person name="Hijishita S."/>
            <person name="Honda M."/>
            <person name="Hosokawa S."/>
            <person name="Ichikawa Y."/>
            <person name="Idonuma A."/>
            <person name="Iijima M."/>
            <person name="Ikeda M."/>
            <person name="Ikeno M."/>
            <person name="Ito K."/>
            <person name="Ito S."/>
            <person name="Ito T."/>
            <person name="Ito Y."/>
            <person name="Ito Y."/>
            <person name="Iwabuchi A."/>
            <person name="Kamiya K."/>
            <person name="Karasawa W."/>
            <person name="Kurita K."/>
            <person name="Katagiri S."/>
            <person name="Kikuta A."/>
            <person name="Kobayashi H."/>
            <person name="Kobayashi N."/>
            <person name="Machita K."/>
            <person name="Maehara T."/>
            <person name="Masukawa M."/>
            <person name="Mizubayashi T."/>
            <person name="Mukai Y."/>
            <person name="Nagasaki H."/>
            <person name="Nagata Y."/>
            <person name="Naito S."/>
            <person name="Nakashima M."/>
            <person name="Nakama Y."/>
            <person name="Nakamichi Y."/>
            <person name="Nakamura M."/>
            <person name="Meguro A."/>
            <person name="Negishi M."/>
            <person name="Ohta I."/>
            <person name="Ohta T."/>
            <person name="Okamoto M."/>
            <person name="Ono N."/>
            <person name="Saji S."/>
            <person name="Sakaguchi M."/>
            <person name="Sakai K."/>
            <person name="Shibata M."/>
            <person name="Shimokawa T."/>
            <person name="Song J."/>
            <person name="Takazaki Y."/>
            <person name="Terasawa K."/>
            <person name="Tsugane M."/>
            <person name="Tsuji K."/>
            <person name="Ueda S."/>
            <person name="Waki K."/>
            <person name="Yamagata H."/>
            <person name="Yamamoto M."/>
            <person name="Yamamoto S."/>
            <person name="Yamane H."/>
            <person name="Yoshiki S."/>
            <person name="Yoshihara R."/>
            <person name="Yukawa K."/>
            <person name="Zhong H."/>
            <person name="Yano M."/>
            <person name="Yuan Q."/>
            <person name="Ouyang S."/>
            <person name="Liu J."/>
            <person name="Jones K.M."/>
            <person name="Gansberger K."/>
            <person name="Moffat K."/>
            <person name="Hill J."/>
            <person name="Bera J."/>
            <person name="Fadrosh D."/>
            <person name="Jin S."/>
            <person name="Johri S."/>
            <person name="Kim M."/>
            <person name="Overton L."/>
            <person name="Reardon M."/>
            <person name="Tsitrin T."/>
            <person name="Vuong H."/>
            <person name="Weaver B."/>
            <person name="Ciecko A."/>
            <person name="Tallon L."/>
            <person name="Jackson J."/>
            <person name="Pai G."/>
            <person name="Aken S.V."/>
            <person name="Utterback T."/>
            <person name="Reidmuller S."/>
            <person name="Feldblyum T."/>
            <person name="Hsiao J."/>
            <person name="Zismann V."/>
            <person name="Iobst S."/>
            <person name="de Vazeille A.R."/>
            <person name="Buell C.R."/>
            <person name="Ying K."/>
            <person name="Li Y."/>
            <person name="Lu T."/>
            <person name="Huang Y."/>
            <person name="Zhao Q."/>
            <person name="Feng Q."/>
            <person name="Zhang L."/>
            <person name="Zhu J."/>
            <person name="Weng Q."/>
            <person name="Mu J."/>
            <person name="Lu Y."/>
            <person name="Fan D."/>
            <person name="Liu Y."/>
            <person name="Guan J."/>
            <person name="Zhang Y."/>
            <person name="Yu S."/>
            <person name="Liu X."/>
            <person name="Zhang Y."/>
            <person name="Hong G."/>
            <person name="Han B."/>
            <person name="Choisne N."/>
            <person name="Demange N."/>
            <person name="Orjeda G."/>
            <person name="Samain S."/>
            <person name="Cattolico L."/>
            <person name="Pelletier E."/>
            <person name="Couloux A."/>
            <person name="Segurens B."/>
            <person name="Wincker P."/>
            <person name="D'Hont A."/>
            <person name="Scarpelli C."/>
            <person name="Weissenbach J."/>
            <person name="Salanoubat M."/>
            <person name="Quetier F."/>
            <person name="Yu Y."/>
            <person name="Kim H.R."/>
            <person name="Rambo T."/>
            <person name="Currie J."/>
            <person name="Collura K."/>
            <person name="Luo M."/>
            <person name="Yang T."/>
            <person name="Ammiraju J.S.S."/>
            <person name="Engler F."/>
            <person name="Soderlund C."/>
            <person name="Wing R.A."/>
            <person name="Palmer L.E."/>
            <person name="de la Bastide M."/>
            <person name="Spiegel L."/>
            <person name="Nascimento L."/>
            <person name="Zutavern T."/>
            <person name="O'Shaughnessy A."/>
            <person name="Dike S."/>
            <person name="Dedhia N."/>
            <person name="Preston R."/>
            <person name="Balija V."/>
            <person name="McCombie W.R."/>
            <person name="Chow T."/>
            <person name="Chen H."/>
            <person name="Chung M."/>
            <person name="Chen C."/>
            <person name="Shaw J."/>
            <person name="Wu H."/>
            <person name="Hsiao K."/>
            <person name="Chao Y."/>
            <person name="Chu M."/>
            <person name="Cheng C."/>
            <person name="Hour A."/>
            <person name="Lee P."/>
            <person name="Lin S."/>
            <person name="Lin Y."/>
            <person name="Liou J."/>
            <person name="Liu S."/>
            <person name="Hsing Y."/>
            <person name="Raghuvanshi S."/>
            <person name="Mohanty A."/>
            <person name="Bharti A.K."/>
            <person name="Gaur A."/>
            <person name="Gupta V."/>
            <person name="Kumar D."/>
            <person name="Ravi V."/>
            <person name="Vij S."/>
            <person name="Kapur A."/>
            <person name="Khurana P."/>
            <person name="Khurana P."/>
            <person name="Khurana J.P."/>
            <person name="Tyagi A.K."/>
            <person name="Gaikwad K."/>
            <person name="Singh A."/>
            <person name="Dalal V."/>
            <person name="Srivastava S."/>
            <person name="Dixit A."/>
            <person name="Pal A.K."/>
            <person name="Ghazi I.A."/>
            <person name="Yadav M."/>
            <person name="Pandit A."/>
            <person name="Bhargava A."/>
            <person name="Sureshbabu K."/>
            <person name="Batra K."/>
            <person name="Sharma T.R."/>
            <person name="Mohapatra T."/>
            <person name="Singh N.K."/>
            <person name="Messing J."/>
            <person name="Nelson A.B."/>
            <person name="Fuks G."/>
            <person name="Kavchok S."/>
            <person name="Keizer G."/>
            <person name="Linton E."/>
            <person name="Llaca V."/>
            <person name="Song R."/>
            <person name="Tanyolac B."/>
            <person name="Young S."/>
            <person name="Ho-Il K."/>
            <person name="Hahn J.H."/>
            <person name="Sangsakoo G."/>
            <person name="Vanavichit A."/>
            <person name="de Mattos Luiz.A.T."/>
            <person name="Zimmer P.D."/>
            <person name="Malone G."/>
            <person name="Dellagostin O."/>
            <person name="de Oliveira A.C."/>
            <person name="Bevan M."/>
            <person name="Bancroft I."/>
            <person name="Minx P."/>
            <person name="Cordum H."/>
            <person name="Wilson R."/>
            <person name="Cheng Z."/>
            <person name="Jin W."/>
            <person name="Jiang J."/>
            <person name="Leong S.A."/>
            <person name="Iwama H."/>
            <person name="Gojobori T."/>
            <person name="Itoh T."/>
            <person name="Niimura Y."/>
            <person name="Fujii Y."/>
            <person name="Habara T."/>
            <person name="Sakai H."/>
            <person name="Sato Y."/>
            <person name="Wilson G."/>
            <person name="Kumar K."/>
            <person name="McCouch S."/>
            <person name="Juretic N."/>
            <person name="Hoen D."/>
            <person name="Wright S."/>
            <person name="Bruskiewich R."/>
            <person name="Bureau T."/>
            <person name="Miyao A."/>
            <person name="Hirochika H."/>
            <person name="Nishikawa T."/>
            <person name="Kadowaki K."/>
            <person name="Sugiura M."/>
            <person name="Burr B."/>
            <person name="Sasaki T."/>
        </authorList>
    </citation>
    <scope>NUCLEOTIDE SEQUENCE [LARGE SCALE GENOMIC DNA]</scope>
    <source>
        <strain evidence="5">cv. Nipponbare</strain>
    </source>
</reference>
<feature type="transmembrane region" description="Helical" evidence="2">
    <location>
        <begin position="47"/>
        <end position="64"/>
    </location>
</feature>
<dbReference type="EMBL" id="AP014962">
    <property type="protein sequence ID" value="BAS97271.1"/>
    <property type="molecule type" value="Genomic_DNA"/>
</dbReference>
<feature type="transmembrane region" description="Helical" evidence="2">
    <location>
        <begin position="153"/>
        <end position="178"/>
    </location>
</feature>
<feature type="transmembrane region" description="Helical" evidence="2">
    <location>
        <begin position="94"/>
        <end position="115"/>
    </location>
</feature>
<dbReference type="PaxDb" id="39947-A0A0P0WVB8"/>
<evidence type="ECO:0000256" key="2">
    <source>
        <dbReference type="SAM" id="Phobius"/>
    </source>
</evidence>
<dbReference type="eggNOG" id="KOG0504">
    <property type="taxonomic scope" value="Eukaryota"/>
</dbReference>
<reference evidence="4 5" key="3">
    <citation type="journal article" date="2013" name="Rice">
        <title>Improvement of the Oryza sativa Nipponbare reference genome using next generation sequence and optical map data.</title>
        <authorList>
            <person name="Kawahara Y."/>
            <person name="de la Bastide M."/>
            <person name="Hamilton J.P."/>
            <person name="Kanamori H."/>
            <person name="McCombie W.R."/>
            <person name="Ouyang S."/>
            <person name="Schwartz D.C."/>
            <person name="Tanaka T."/>
            <person name="Wu J."/>
            <person name="Zhou S."/>
            <person name="Childs K.L."/>
            <person name="Davidson R.M."/>
            <person name="Lin H."/>
            <person name="Quesada-Ocampo L."/>
            <person name="Vaillancourt B."/>
            <person name="Sakai H."/>
            <person name="Lee S.S."/>
            <person name="Kim J."/>
            <person name="Numa H."/>
            <person name="Itoh T."/>
            <person name="Buell C.R."/>
            <person name="Matsumoto T."/>
        </authorList>
    </citation>
    <scope>NUCLEOTIDE SEQUENCE [LARGE SCALE GENOMIC DNA]</scope>
    <source>
        <strain evidence="5">cv. Nipponbare</strain>
    </source>
</reference>
<keyword evidence="2" id="KW-0472">Membrane</keyword>
<gene>
    <name evidence="4" type="ordered locus">Os06g0285900</name>
    <name evidence="4" type="ORF">OSNPB_060285900</name>
</gene>
<feature type="domain" description="PGG" evidence="3">
    <location>
        <begin position="40"/>
        <end position="149"/>
    </location>
</feature>
<feature type="region of interest" description="Disordered" evidence="1">
    <location>
        <begin position="1"/>
        <end position="33"/>
    </location>
</feature>
<proteinExistence type="predicted"/>
<feature type="transmembrane region" description="Helical" evidence="2">
    <location>
        <begin position="127"/>
        <end position="147"/>
    </location>
</feature>
<dbReference type="PANTHER" id="PTHR24177:SF430">
    <property type="entry name" value="OS06G0295000 PROTEIN"/>
    <property type="match status" value="1"/>
</dbReference>
<dbReference type="InParanoid" id="A0A0P0WVB8"/>